<reference evidence="1 2" key="1">
    <citation type="submission" date="2013-02" db="EMBL/GenBank/DDBJ databases">
        <title>The Genome Sequence of Enterococcus pallens BAA-351.</title>
        <authorList>
            <consortium name="The Broad Institute Genome Sequencing Platform"/>
            <consortium name="The Broad Institute Genome Sequencing Center for Infectious Disease"/>
            <person name="Earl A.M."/>
            <person name="Gilmore M.S."/>
            <person name="Lebreton F."/>
            <person name="Walker B."/>
            <person name="Young S.K."/>
            <person name="Zeng Q."/>
            <person name="Gargeya S."/>
            <person name="Fitzgerald M."/>
            <person name="Haas B."/>
            <person name="Abouelleil A."/>
            <person name="Alvarado L."/>
            <person name="Arachchi H.M."/>
            <person name="Berlin A.M."/>
            <person name="Chapman S.B."/>
            <person name="Dewar J."/>
            <person name="Goldberg J."/>
            <person name="Griggs A."/>
            <person name="Gujja S."/>
            <person name="Hansen M."/>
            <person name="Howarth C."/>
            <person name="Imamovic A."/>
            <person name="Larimer J."/>
            <person name="McCowan C."/>
            <person name="Murphy C."/>
            <person name="Neiman D."/>
            <person name="Pearson M."/>
            <person name="Priest M."/>
            <person name="Roberts A."/>
            <person name="Saif S."/>
            <person name="Shea T."/>
            <person name="Sisk P."/>
            <person name="Sykes S."/>
            <person name="Wortman J."/>
            <person name="Nusbaum C."/>
            <person name="Birren B."/>
        </authorList>
    </citation>
    <scope>NUCLEOTIDE SEQUENCE [LARGE SCALE GENOMIC DNA]</scope>
    <source>
        <strain evidence="1 2">ATCC BAA-351</strain>
    </source>
</reference>
<gene>
    <name evidence="1" type="ORF">UAU_01057</name>
</gene>
<evidence type="ECO:0000313" key="2">
    <source>
        <dbReference type="Proteomes" id="UP000013782"/>
    </source>
</evidence>
<dbReference type="eggNOG" id="ENOG502ZDMJ">
    <property type="taxonomic scope" value="Bacteria"/>
</dbReference>
<evidence type="ECO:0000313" key="1">
    <source>
        <dbReference type="EMBL" id="EOH96406.1"/>
    </source>
</evidence>
<keyword evidence="2" id="KW-1185">Reference proteome</keyword>
<dbReference type="STRING" id="160454.RV10_GL002569"/>
<dbReference type="RefSeq" id="WP_010756111.1">
    <property type="nucleotide sequence ID" value="NZ_ASWD01000007.1"/>
</dbReference>
<dbReference type="AlphaFoldDB" id="R2SUD2"/>
<dbReference type="OrthoDB" id="2186451at2"/>
<comment type="caution">
    <text evidence="1">The sequence shown here is derived from an EMBL/GenBank/DDBJ whole genome shotgun (WGS) entry which is preliminary data.</text>
</comment>
<protein>
    <submittedName>
        <fullName evidence="1">Uncharacterized protein</fullName>
    </submittedName>
</protein>
<name>R2SUD2_9ENTE</name>
<sequence length="89" mass="10172">MKSLTGTVTKIKIVNMTPSLIFFKLDNVNCLIARNSLNFFADASEGMKVTIAGYYNKRNQFIVQRYCINGQTQLMIDVETIQNREKVFA</sequence>
<accession>R2SUD2</accession>
<dbReference type="HOGENOM" id="CLU_162544_0_0_9"/>
<proteinExistence type="predicted"/>
<dbReference type="EMBL" id="AJAQ01000008">
    <property type="protein sequence ID" value="EOH96406.1"/>
    <property type="molecule type" value="Genomic_DNA"/>
</dbReference>
<dbReference type="Proteomes" id="UP000013782">
    <property type="component" value="Unassembled WGS sequence"/>
</dbReference>
<dbReference type="PATRIC" id="fig|1158607.3.peg.1058"/>
<organism evidence="1 2">
    <name type="scientific">Enterococcus pallens ATCC BAA-351</name>
    <dbReference type="NCBI Taxonomy" id="1158607"/>
    <lineage>
        <taxon>Bacteria</taxon>
        <taxon>Bacillati</taxon>
        <taxon>Bacillota</taxon>
        <taxon>Bacilli</taxon>
        <taxon>Lactobacillales</taxon>
        <taxon>Enterococcaceae</taxon>
        <taxon>Enterococcus</taxon>
    </lineage>
</organism>